<dbReference type="SUPFAM" id="SSF54695">
    <property type="entry name" value="POZ domain"/>
    <property type="match status" value="1"/>
</dbReference>
<dbReference type="GO" id="GO:0048513">
    <property type="term" value="P:animal organ development"/>
    <property type="evidence" value="ECO:0007669"/>
    <property type="project" value="UniProtKB-ARBA"/>
</dbReference>
<dbReference type="GO" id="GO:0006357">
    <property type="term" value="P:regulation of transcription by RNA polymerase II"/>
    <property type="evidence" value="ECO:0007669"/>
    <property type="project" value="TreeGrafter"/>
</dbReference>
<feature type="region of interest" description="Disordered" evidence="7">
    <location>
        <begin position="117"/>
        <end position="208"/>
    </location>
</feature>
<comment type="subcellular location">
    <subcellularLocation>
        <location evidence="1">Nucleus</location>
    </subcellularLocation>
</comment>
<dbReference type="GeneID" id="100165110"/>
<evidence type="ECO:0000259" key="9">
    <source>
        <dbReference type="PROSITE" id="PS50157"/>
    </source>
</evidence>
<protein>
    <submittedName>
        <fullName evidence="10">Uncharacterized protein</fullName>
    </submittedName>
</protein>
<dbReference type="SMART" id="SM00225">
    <property type="entry name" value="BTB"/>
    <property type="match status" value="1"/>
</dbReference>
<evidence type="ECO:0000259" key="8">
    <source>
        <dbReference type="PROSITE" id="PS50097"/>
    </source>
</evidence>
<feature type="compositionally biased region" description="Polar residues" evidence="7">
    <location>
        <begin position="178"/>
        <end position="189"/>
    </location>
</feature>
<dbReference type="CDD" id="cd18315">
    <property type="entry name" value="BTB_POZ_BAB-like"/>
    <property type="match status" value="1"/>
</dbReference>
<dbReference type="InterPro" id="IPR000210">
    <property type="entry name" value="BTB/POZ_dom"/>
</dbReference>
<dbReference type="PANTHER" id="PTHR23110:SF104">
    <property type="entry name" value="MATERNAL GENE REQUIRED FOR MEIOSIS, ISOFORM H"/>
    <property type="match status" value="1"/>
</dbReference>
<dbReference type="RefSeq" id="XP_003241654.1">
    <property type="nucleotide sequence ID" value="XM_003241606.4"/>
</dbReference>
<reference evidence="11" key="1">
    <citation type="submission" date="2010-06" db="EMBL/GenBank/DDBJ databases">
        <authorList>
            <person name="Jiang H."/>
            <person name="Abraham K."/>
            <person name="Ali S."/>
            <person name="Alsbrooks S.L."/>
            <person name="Anim B.N."/>
            <person name="Anosike U.S."/>
            <person name="Attaway T."/>
            <person name="Bandaranaike D.P."/>
            <person name="Battles P.K."/>
            <person name="Bell S.N."/>
            <person name="Bell A.V."/>
            <person name="Beltran B."/>
            <person name="Bickham C."/>
            <person name="Bustamante Y."/>
            <person name="Caleb T."/>
            <person name="Canada A."/>
            <person name="Cardenas V."/>
            <person name="Carter K."/>
            <person name="Chacko J."/>
            <person name="Chandrabose M.N."/>
            <person name="Chavez D."/>
            <person name="Chavez A."/>
            <person name="Chen L."/>
            <person name="Chu H.-S."/>
            <person name="Claassen K.J."/>
            <person name="Cockrell R."/>
            <person name="Collins M."/>
            <person name="Cooper J.A."/>
            <person name="Cree A."/>
            <person name="Curry S.M."/>
            <person name="Da Y."/>
            <person name="Dao M.D."/>
            <person name="Das B."/>
            <person name="Davila M.-L."/>
            <person name="Davy-Carroll L."/>
            <person name="Denson S."/>
            <person name="Dinh H."/>
            <person name="Ebong V.E."/>
            <person name="Edwards J.R."/>
            <person name="Egan A."/>
            <person name="El-Daye J."/>
            <person name="Escobedo L."/>
            <person name="Fernandez S."/>
            <person name="Fernando P.R."/>
            <person name="Flagg N."/>
            <person name="Forbes L.D."/>
            <person name="Fowler R.G."/>
            <person name="Fu Q."/>
            <person name="Gabisi R.A."/>
            <person name="Ganer J."/>
            <person name="Garbino Pronczuk A."/>
            <person name="Garcia R.M."/>
            <person name="Garner T."/>
            <person name="Garrett T.E."/>
            <person name="Gonzalez D.A."/>
            <person name="Hamid H."/>
            <person name="Hawkins E.S."/>
            <person name="Hirani K."/>
            <person name="Hogues M.E."/>
            <person name="Hollins B."/>
            <person name="Hsiao C.-H."/>
            <person name="Jabil R."/>
            <person name="James M.L."/>
            <person name="Jhangiani S.N."/>
            <person name="Johnson B."/>
            <person name="Johnson Q."/>
            <person name="Joshi V."/>
            <person name="Kalu J.B."/>
            <person name="Kam C."/>
            <person name="Kashfia A."/>
            <person name="Keebler J."/>
            <person name="Kisamo H."/>
            <person name="Kovar C.L."/>
            <person name="Lago L.A."/>
            <person name="Lai C.-Y."/>
            <person name="Laidlaw J."/>
            <person name="Lara F."/>
            <person name="Le T.-K."/>
            <person name="Lee S.L."/>
            <person name="Legall F.H."/>
            <person name="Lemon S.J."/>
            <person name="Lewis L.R."/>
            <person name="Li B."/>
            <person name="Liu Y."/>
            <person name="Liu Y.-S."/>
            <person name="Lopez J."/>
            <person name="Lozado R.J."/>
            <person name="Lu J."/>
            <person name="Madu R.C."/>
            <person name="Maheshwari M."/>
            <person name="Maheshwari R."/>
            <person name="Malloy K."/>
            <person name="Martinez E."/>
            <person name="Mathew T."/>
            <person name="Mercado I.C."/>
            <person name="Mercado C."/>
            <person name="Meyer B."/>
            <person name="Montgomery K."/>
            <person name="Morgan M.B."/>
            <person name="Munidasa M."/>
            <person name="Nazareth L.V."/>
            <person name="Nelson J."/>
            <person name="Ng B.M."/>
            <person name="Nguyen N.B."/>
            <person name="Nguyen P.Q."/>
            <person name="Nguyen T."/>
            <person name="Obregon M."/>
            <person name="Okwuonu G.O."/>
            <person name="Onwere C.G."/>
            <person name="Orozco G."/>
            <person name="Parra A."/>
            <person name="Patel S."/>
            <person name="Patil S."/>
            <person name="Perez A."/>
            <person name="Perez Y."/>
            <person name="Pham C."/>
            <person name="Primus E.L."/>
            <person name="Pu L.-L."/>
            <person name="Puazo M."/>
            <person name="Qin X."/>
            <person name="Quiroz J.B."/>
            <person name="Reese J."/>
            <person name="Richards S."/>
            <person name="Rives C.M."/>
            <person name="Robberts R."/>
            <person name="Ruiz S.J."/>
            <person name="Ruiz M.J."/>
            <person name="Santibanez J."/>
            <person name="Schneider B.W."/>
            <person name="Sisson I."/>
            <person name="Smith M."/>
            <person name="Sodergren E."/>
            <person name="Song X.-Z."/>
            <person name="Song B.B."/>
            <person name="Summersgill H."/>
            <person name="Thelus R."/>
            <person name="Thornton R.D."/>
            <person name="Trejos Z.Y."/>
            <person name="Usmani K."/>
            <person name="Vattathil S."/>
            <person name="Villasana D."/>
            <person name="Walker D.L."/>
            <person name="Wang S."/>
            <person name="Wang K."/>
            <person name="White C.S."/>
            <person name="Williams A.C."/>
            <person name="Williamson J."/>
            <person name="Wilson K."/>
            <person name="Woghiren I.O."/>
            <person name="Woodworth J.R."/>
            <person name="Worley K.C."/>
            <person name="Wright R.A."/>
            <person name="Wu W."/>
            <person name="Young L."/>
            <person name="Zhang L."/>
            <person name="Zhang J."/>
            <person name="Zhu Y."/>
            <person name="Muzny D.M."/>
            <person name="Weinstock G."/>
            <person name="Gibbs R.A."/>
        </authorList>
    </citation>
    <scope>NUCLEOTIDE SEQUENCE [LARGE SCALE GENOMIC DNA]</scope>
    <source>
        <strain evidence="11">LSR1</strain>
    </source>
</reference>
<feature type="domain" description="C2H2-type" evidence="9">
    <location>
        <begin position="390"/>
        <end position="417"/>
    </location>
</feature>
<dbReference type="FunFam" id="3.30.160.60:FF:001448">
    <property type="entry name" value="Zinc finger and BTB domain containing 7a"/>
    <property type="match status" value="1"/>
</dbReference>
<keyword evidence="5" id="KW-0539">Nucleus</keyword>
<dbReference type="Pfam" id="PF00651">
    <property type="entry name" value="BTB"/>
    <property type="match status" value="1"/>
</dbReference>
<feature type="domain" description="C2H2-type" evidence="9">
    <location>
        <begin position="357"/>
        <end position="385"/>
    </location>
</feature>
<feature type="compositionally biased region" description="Low complexity" evidence="7">
    <location>
        <begin position="437"/>
        <end position="450"/>
    </location>
</feature>
<feature type="region of interest" description="Disordered" evidence="7">
    <location>
        <begin position="425"/>
        <end position="453"/>
    </location>
</feature>
<feature type="domain" description="C2H2-type" evidence="9">
    <location>
        <begin position="608"/>
        <end position="637"/>
    </location>
</feature>
<dbReference type="AlphaFoldDB" id="A0A8R2ACR2"/>
<keyword evidence="11" id="KW-1185">Reference proteome</keyword>
<dbReference type="PROSITE" id="PS50157">
    <property type="entry name" value="ZINC_FINGER_C2H2_2"/>
    <property type="match status" value="5"/>
</dbReference>
<keyword evidence="4" id="KW-0862">Zinc</keyword>
<dbReference type="PROSITE" id="PS00028">
    <property type="entry name" value="ZINC_FINGER_C2H2_1"/>
    <property type="match status" value="6"/>
</dbReference>
<evidence type="ECO:0000256" key="1">
    <source>
        <dbReference type="ARBA" id="ARBA00004123"/>
    </source>
</evidence>
<evidence type="ECO:0000313" key="11">
    <source>
        <dbReference type="Proteomes" id="UP000007819"/>
    </source>
</evidence>
<dbReference type="Gene3D" id="3.30.160.60">
    <property type="entry name" value="Classic Zinc Finger"/>
    <property type="match status" value="4"/>
</dbReference>
<evidence type="ECO:0000256" key="7">
    <source>
        <dbReference type="SAM" id="MobiDB-lite"/>
    </source>
</evidence>
<dbReference type="PROSITE" id="PS50097">
    <property type="entry name" value="BTB"/>
    <property type="match status" value="1"/>
</dbReference>
<dbReference type="GO" id="GO:0048666">
    <property type="term" value="P:neuron development"/>
    <property type="evidence" value="ECO:0007669"/>
    <property type="project" value="UniProtKB-ARBA"/>
</dbReference>
<evidence type="ECO:0000256" key="6">
    <source>
        <dbReference type="PROSITE-ProRule" id="PRU00042"/>
    </source>
</evidence>
<evidence type="ECO:0000256" key="2">
    <source>
        <dbReference type="ARBA" id="ARBA00022723"/>
    </source>
</evidence>
<feature type="domain" description="C2H2-type" evidence="9">
    <location>
        <begin position="580"/>
        <end position="607"/>
    </location>
</feature>
<dbReference type="InterPro" id="IPR036236">
    <property type="entry name" value="Znf_C2H2_sf"/>
</dbReference>
<dbReference type="Gene3D" id="3.30.710.10">
    <property type="entry name" value="Potassium Channel Kv1.1, Chain A"/>
    <property type="match status" value="1"/>
</dbReference>
<feature type="compositionally biased region" description="Basic and acidic residues" evidence="7">
    <location>
        <begin position="130"/>
        <end position="140"/>
    </location>
</feature>
<dbReference type="GO" id="GO:0005634">
    <property type="term" value="C:nucleus"/>
    <property type="evidence" value="ECO:0007669"/>
    <property type="project" value="UniProtKB-SubCell"/>
</dbReference>
<dbReference type="EnsemblMetazoa" id="XM_001948208.5">
    <property type="protein sequence ID" value="XP_001948243.2"/>
    <property type="gene ID" value="LOC100165110"/>
</dbReference>
<name>A0A8R2ACR2_ACYPI</name>
<proteinExistence type="predicted"/>
<dbReference type="Proteomes" id="UP000007819">
    <property type="component" value="Chromosome A2"/>
</dbReference>
<reference evidence="10" key="2">
    <citation type="submission" date="2022-06" db="UniProtKB">
        <authorList>
            <consortium name="EnsemblMetazoa"/>
        </authorList>
    </citation>
    <scope>IDENTIFICATION</scope>
</reference>
<dbReference type="RefSeq" id="XP_001948243.2">
    <property type="nucleotide sequence ID" value="XM_001948208.5"/>
</dbReference>
<evidence type="ECO:0000256" key="3">
    <source>
        <dbReference type="ARBA" id="ARBA00022771"/>
    </source>
</evidence>
<organism evidence="10 11">
    <name type="scientific">Acyrthosiphon pisum</name>
    <name type="common">Pea aphid</name>
    <dbReference type="NCBI Taxonomy" id="7029"/>
    <lineage>
        <taxon>Eukaryota</taxon>
        <taxon>Metazoa</taxon>
        <taxon>Ecdysozoa</taxon>
        <taxon>Arthropoda</taxon>
        <taxon>Hexapoda</taxon>
        <taxon>Insecta</taxon>
        <taxon>Pterygota</taxon>
        <taxon>Neoptera</taxon>
        <taxon>Paraneoptera</taxon>
        <taxon>Hemiptera</taxon>
        <taxon>Sternorrhyncha</taxon>
        <taxon>Aphidomorpha</taxon>
        <taxon>Aphidoidea</taxon>
        <taxon>Aphididae</taxon>
        <taxon>Macrosiphini</taxon>
        <taxon>Acyrthosiphon</taxon>
    </lineage>
</organism>
<keyword evidence="2" id="KW-0479">Metal-binding</keyword>
<sequence length="637" mass="69826">MGSEHYCLRWNNHQNNLLGVFSQLLQEESLVDVTLACSEEGRLIRAHKVVLSACSAYFKALFLDHPTRHPIVVLKDVQFSELRDLVEFMYRGEVNVDHRQLTTLLKTAESLKVKGLADMARPSDGDDDTVGDRVELVPADRDDEPMEPEDLRPLSRCRTPVPAESRTPSPPPTESDDNLSMQSEPSDMTTVCRHDDQPSPSGSGLPPVQQVPLFLKKEADCDKTDDRSIQGESSSEFRSIPDPEVCLVEGVFNTLAAYRSQVSVLQQGFSAFSRFSTLPPVYNTETSVSLYSVLQQQGLIGPCVSSSDEVASRCLIRCAICLAGFPSTWLLEQHTALQHTGQPVRGHGGDGGDEKPFQCDQCGQSYRYRSAYLKHREQNHRARLPADKLFTCDICGMQFRYLKSFKKHRLNHALERLQRDVPAAVTAAHSDDSRDVPATPTAAKSSASDSQVTSTNEVVSAVTSAQPAAAGQQKAAGDVAATSPSSLFNMLRSNAQRTAAAAAVTRSTPVAAVTAASATAAVTTAATTNNNNNGSGINNNNNNNNNRDAKSFACPFCGKCVRSKENLKLHVRKHTGERPFACLFCGRAFGGKSDLTRHLRIHTGERPYHCEMCGKCFARADYLSKHLTTHIHNNHQR</sequence>
<dbReference type="FunFam" id="3.30.160.60:FF:002343">
    <property type="entry name" value="Zinc finger protein 33A"/>
    <property type="match status" value="1"/>
</dbReference>
<dbReference type="GO" id="GO:0008270">
    <property type="term" value="F:zinc ion binding"/>
    <property type="evidence" value="ECO:0007669"/>
    <property type="project" value="UniProtKB-KW"/>
</dbReference>
<dbReference type="GO" id="GO:0003006">
    <property type="term" value="P:developmental process involved in reproduction"/>
    <property type="evidence" value="ECO:0007669"/>
    <property type="project" value="UniProtKB-ARBA"/>
</dbReference>
<keyword evidence="3 6" id="KW-0863">Zinc-finger</keyword>
<dbReference type="InterPro" id="IPR013087">
    <property type="entry name" value="Znf_C2H2_type"/>
</dbReference>
<feature type="domain" description="C2H2-type" evidence="9">
    <location>
        <begin position="552"/>
        <end position="579"/>
    </location>
</feature>
<dbReference type="SMART" id="SM00355">
    <property type="entry name" value="ZnF_C2H2"/>
    <property type="match status" value="6"/>
</dbReference>
<feature type="domain" description="BTB" evidence="8">
    <location>
        <begin position="31"/>
        <end position="98"/>
    </location>
</feature>
<dbReference type="InterPro" id="IPR051095">
    <property type="entry name" value="Dros_DevTransReg"/>
</dbReference>
<accession>A0A8R2ACR2</accession>
<dbReference type="OrthoDB" id="10261408at2759"/>
<dbReference type="SUPFAM" id="SSF57667">
    <property type="entry name" value="beta-beta-alpha zinc fingers"/>
    <property type="match status" value="3"/>
</dbReference>
<dbReference type="InterPro" id="IPR011333">
    <property type="entry name" value="SKP1/BTB/POZ_sf"/>
</dbReference>
<evidence type="ECO:0000256" key="4">
    <source>
        <dbReference type="ARBA" id="ARBA00022833"/>
    </source>
</evidence>
<dbReference type="EnsemblMetazoa" id="XM_003241606.4">
    <property type="protein sequence ID" value="XP_003241654.1"/>
    <property type="gene ID" value="LOC100165110"/>
</dbReference>
<dbReference type="KEGG" id="api:100165110"/>
<evidence type="ECO:0000313" key="10">
    <source>
        <dbReference type="EnsemblMetazoa" id="XP_001948243.2"/>
    </source>
</evidence>
<dbReference type="PANTHER" id="PTHR23110">
    <property type="entry name" value="BTB DOMAIN TRANSCRIPTION FACTOR"/>
    <property type="match status" value="1"/>
</dbReference>
<dbReference type="Pfam" id="PF00096">
    <property type="entry name" value="zf-C2H2"/>
    <property type="match status" value="5"/>
</dbReference>
<evidence type="ECO:0000256" key="5">
    <source>
        <dbReference type="ARBA" id="ARBA00023242"/>
    </source>
</evidence>